<dbReference type="OrthoDB" id="671870at2"/>
<evidence type="ECO:0000313" key="4">
    <source>
        <dbReference type="Proteomes" id="UP000294498"/>
    </source>
</evidence>
<proteinExistence type="predicted"/>
<keyword evidence="4" id="KW-1185">Reference proteome</keyword>
<gene>
    <name evidence="3" type="ORF">EDB95_1799</name>
</gene>
<feature type="compositionally biased region" description="Low complexity" evidence="1">
    <location>
        <begin position="183"/>
        <end position="197"/>
    </location>
</feature>
<evidence type="ECO:0000313" key="3">
    <source>
        <dbReference type="EMBL" id="TDX00770.1"/>
    </source>
</evidence>
<reference evidence="3 4" key="1">
    <citation type="submission" date="2019-03" db="EMBL/GenBank/DDBJ databases">
        <title>Genomic Encyclopedia of Type Strains, Phase IV (KMG-IV): sequencing the most valuable type-strain genomes for metagenomic binning, comparative biology and taxonomic classification.</title>
        <authorList>
            <person name="Goeker M."/>
        </authorList>
    </citation>
    <scope>NUCLEOTIDE SEQUENCE [LARGE SCALE GENOMIC DNA]</scope>
    <source>
        <strain evidence="3 4">DSM 100059</strain>
    </source>
</reference>
<dbReference type="EMBL" id="SODV01000001">
    <property type="protein sequence ID" value="TDX00770.1"/>
    <property type="molecule type" value="Genomic_DNA"/>
</dbReference>
<feature type="compositionally biased region" description="Polar residues" evidence="1">
    <location>
        <begin position="139"/>
        <end position="156"/>
    </location>
</feature>
<feature type="region of interest" description="Disordered" evidence="1">
    <location>
        <begin position="183"/>
        <end position="203"/>
    </location>
</feature>
<evidence type="ECO:0008006" key="5">
    <source>
        <dbReference type="Google" id="ProtNLM"/>
    </source>
</evidence>
<feature type="compositionally biased region" description="Low complexity" evidence="1">
    <location>
        <begin position="157"/>
        <end position="170"/>
    </location>
</feature>
<comment type="caution">
    <text evidence="3">The sequence shown here is derived from an EMBL/GenBank/DDBJ whole genome shotgun (WGS) entry which is preliminary data.</text>
</comment>
<keyword evidence="2" id="KW-0812">Transmembrane</keyword>
<dbReference type="AlphaFoldDB" id="A0A4R8DRE9"/>
<sequence>MPDKEFEQQVREGLQGLELPPSPVIRQAVLDAIRRRRRRGFILWVPVGLLSLGGMLWGGWYALEGRKPVGSGAAVVTNRVGVAGGAVSQPGAAPGTGQTRPSPAAQGSGGNRPSPANVGSVDAPVTSGARAEGGRSVDGTPQSDRAGSAGVANTPSATGTEASANAAASATGNTTPAVAAATRVDTAATASSPAAHPRGPLTSVGATADLHRFDFSAAHLTPAQLKRNAEKKTSPWTFRLNGNLGFSGQGPFLQFHTPAKTLYAPFISSPGSLSSSGSGNLATGYYDTLATRKTGAGWSIGMSASRRLSAHLRLDMGLAYDHLETRMGPVAKNSAGSYSALDAYNSSGTSQSLPSGSGSGAFDYINRYRLLRLPLDLAWTVTPSARWTPTFYLGLSPAFLFSGDALMYAPNAVGYEKNKTLYRHLSLYGEMGGMIDLWRSGRFALEAGPFIQYGFSGIQKATPVKDHLNYAGLRLGIAIPSKSNKP</sequence>
<protein>
    <recommendedName>
        <fullName evidence="5">Outer membrane protein with beta-barrel domain</fullName>
    </recommendedName>
</protein>
<evidence type="ECO:0000256" key="1">
    <source>
        <dbReference type="SAM" id="MobiDB-lite"/>
    </source>
</evidence>
<organism evidence="3 4">
    <name type="scientific">Dinghuibacter silviterrae</name>
    <dbReference type="NCBI Taxonomy" id="1539049"/>
    <lineage>
        <taxon>Bacteria</taxon>
        <taxon>Pseudomonadati</taxon>
        <taxon>Bacteroidota</taxon>
        <taxon>Chitinophagia</taxon>
        <taxon>Chitinophagales</taxon>
        <taxon>Chitinophagaceae</taxon>
        <taxon>Dinghuibacter</taxon>
    </lineage>
</organism>
<keyword evidence="2" id="KW-1133">Transmembrane helix</keyword>
<accession>A0A4R8DRE9</accession>
<name>A0A4R8DRE9_9BACT</name>
<keyword evidence="2" id="KW-0472">Membrane</keyword>
<feature type="transmembrane region" description="Helical" evidence="2">
    <location>
        <begin position="41"/>
        <end position="63"/>
    </location>
</feature>
<dbReference type="Proteomes" id="UP000294498">
    <property type="component" value="Unassembled WGS sequence"/>
</dbReference>
<dbReference type="RefSeq" id="WP_133992739.1">
    <property type="nucleotide sequence ID" value="NZ_SODV01000001.1"/>
</dbReference>
<evidence type="ECO:0000256" key="2">
    <source>
        <dbReference type="SAM" id="Phobius"/>
    </source>
</evidence>
<feature type="region of interest" description="Disordered" evidence="1">
    <location>
        <begin position="87"/>
        <end position="170"/>
    </location>
</feature>